<dbReference type="EMBL" id="QUMU01000006">
    <property type="protein sequence ID" value="REG31014.1"/>
    <property type="molecule type" value="Genomic_DNA"/>
</dbReference>
<organism evidence="1 3">
    <name type="scientific">Archangium gephyra</name>
    <dbReference type="NCBI Taxonomy" id="48"/>
    <lineage>
        <taxon>Bacteria</taxon>
        <taxon>Pseudomonadati</taxon>
        <taxon>Myxococcota</taxon>
        <taxon>Myxococcia</taxon>
        <taxon>Myxococcales</taxon>
        <taxon>Cystobacterineae</taxon>
        <taxon>Archangiaceae</taxon>
        <taxon>Archangium</taxon>
    </lineage>
</organism>
<name>A0AAC8Q1J8_9BACT</name>
<dbReference type="Proteomes" id="UP000256345">
    <property type="component" value="Unassembled WGS sequence"/>
</dbReference>
<dbReference type="PROSITE" id="PS51257">
    <property type="entry name" value="PROKAR_LIPOPROTEIN"/>
    <property type="match status" value="1"/>
</dbReference>
<reference evidence="2 4" key="2">
    <citation type="submission" date="2018-08" db="EMBL/GenBank/DDBJ databases">
        <title>Genomic Encyclopedia of Archaeal and Bacterial Type Strains, Phase II (KMG-II): from individual species to whole genera.</title>
        <authorList>
            <person name="Goeker M."/>
        </authorList>
    </citation>
    <scope>NUCLEOTIDE SEQUENCE [LARGE SCALE GENOMIC DNA]</scope>
    <source>
        <strain evidence="2 4">DSM 2261</strain>
    </source>
</reference>
<dbReference type="AlphaFoldDB" id="A0AAC8Q1J8"/>
<evidence type="ECO:0000313" key="2">
    <source>
        <dbReference type="EMBL" id="REG31014.1"/>
    </source>
</evidence>
<reference evidence="1 3" key="1">
    <citation type="submission" date="2015-05" db="EMBL/GenBank/DDBJ databases">
        <title>Genome assembly of Archangium gephyra DSM 2261.</title>
        <authorList>
            <person name="Sharma G."/>
            <person name="Subramanian S."/>
        </authorList>
    </citation>
    <scope>NUCLEOTIDE SEQUENCE [LARGE SCALE GENOMIC DNA]</scope>
    <source>
        <strain evidence="1 3">DSM 2261</strain>
    </source>
</reference>
<accession>A0AAC8Q1J8</accession>
<protein>
    <recommendedName>
        <fullName evidence="5">Lipoprotein</fullName>
    </recommendedName>
</protein>
<evidence type="ECO:0000313" key="4">
    <source>
        <dbReference type="Proteomes" id="UP000256345"/>
    </source>
</evidence>
<gene>
    <name evidence="1" type="ORF">AA314_00732</name>
    <name evidence="2" type="ORF">ATI61_106484</name>
</gene>
<dbReference type="KEGG" id="age:AA314_00732"/>
<sequence length="148" mass="15490">MIKQLALAALGAGLIACGGTETAPAEQPASGTQVISVSGLLASSPEGTVVVDLRNTSQGFRVEPGVDHAAVNVICPSQRVMNLEKWLPELASEFQTSPAALKKGFTMYPFMAPKQGSVAAMAAPVCIDADGNYCYTHREPDGSWVCFC</sequence>
<keyword evidence="4" id="KW-1185">Reference proteome</keyword>
<evidence type="ECO:0008006" key="5">
    <source>
        <dbReference type="Google" id="ProtNLM"/>
    </source>
</evidence>
<evidence type="ECO:0000313" key="3">
    <source>
        <dbReference type="Proteomes" id="UP000035579"/>
    </source>
</evidence>
<dbReference type="EMBL" id="CP011509">
    <property type="protein sequence ID" value="AKI99105.1"/>
    <property type="molecule type" value="Genomic_DNA"/>
</dbReference>
<dbReference type="Proteomes" id="UP000035579">
    <property type="component" value="Chromosome"/>
</dbReference>
<evidence type="ECO:0000313" key="1">
    <source>
        <dbReference type="EMBL" id="AKI99105.1"/>
    </source>
</evidence>
<proteinExistence type="predicted"/>
<dbReference type="RefSeq" id="WP_047854290.1">
    <property type="nucleotide sequence ID" value="NZ_CP011509.1"/>
</dbReference>